<evidence type="ECO:0000313" key="10">
    <source>
        <dbReference type="EMBL" id="KAF9542154.1"/>
    </source>
</evidence>
<keyword evidence="1" id="KW-0507">mRNA processing</keyword>
<keyword evidence="3" id="KW-0694">RNA-binding</keyword>
<dbReference type="PANTHER" id="PTHR13161">
    <property type="entry name" value="SPLICING FACTOR SUPPRESSOR OF WHITE APRICOT"/>
    <property type="match status" value="1"/>
</dbReference>
<keyword evidence="5" id="KW-0804">Transcription</keyword>
<keyword evidence="11" id="KW-1185">Reference proteome</keyword>
<proteinExistence type="predicted"/>
<evidence type="ECO:0000259" key="9">
    <source>
        <dbReference type="PROSITE" id="PS50128"/>
    </source>
</evidence>
<dbReference type="PANTHER" id="PTHR13161:SF15">
    <property type="entry name" value="SPLICING FACTOR, SUPPRESSOR OF WHITE-APRICOT HOMOLOG"/>
    <property type="match status" value="1"/>
</dbReference>
<feature type="domain" description="SURP motif" evidence="9">
    <location>
        <begin position="286"/>
        <end position="328"/>
    </location>
</feature>
<feature type="coiled-coil region" evidence="7">
    <location>
        <begin position="243"/>
        <end position="282"/>
    </location>
</feature>
<keyword evidence="2" id="KW-0677">Repeat</keyword>
<evidence type="ECO:0000256" key="4">
    <source>
        <dbReference type="ARBA" id="ARBA00023015"/>
    </source>
</evidence>
<evidence type="ECO:0000256" key="5">
    <source>
        <dbReference type="ARBA" id="ARBA00023163"/>
    </source>
</evidence>
<dbReference type="SUPFAM" id="SSF109905">
    <property type="entry name" value="Surp module (SWAP domain)"/>
    <property type="match status" value="2"/>
</dbReference>
<dbReference type="GO" id="GO:0000395">
    <property type="term" value="P:mRNA 5'-splice site recognition"/>
    <property type="evidence" value="ECO:0007669"/>
    <property type="project" value="TreeGrafter"/>
</dbReference>
<feature type="compositionally biased region" description="Low complexity" evidence="8">
    <location>
        <begin position="399"/>
        <end position="410"/>
    </location>
</feature>
<organism evidence="10 11">
    <name type="scientific">Mortierella hygrophila</name>
    <dbReference type="NCBI Taxonomy" id="979708"/>
    <lineage>
        <taxon>Eukaryota</taxon>
        <taxon>Fungi</taxon>
        <taxon>Fungi incertae sedis</taxon>
        <taxon>Mucoromycota</taxon>
        <taxon>Mortierellomycotina</taxon>
        <taxon>Mortierellomycetes</taxon>
        <taxon>Mortierellales</taxon>
        <taxon>Mortierellaceae</taxon>
        <taxon>Mortierella</taxon>
    </lineage>
</organism>
<keyword evidence="7" id="KW-0175">Coiled coil</keyword>
<dbReference type="PROSITE" id="PS50128">
    <property type="entry name" value="SURP"/>
    <property type="match status" value="2"/>
</dbReference>
<evidence type="ECO:0000256" key="8">
    <source>
        <dbReference type="SAM" id="MobiDB-lite"/>
    </source>
</evidence>
<reference evidence="10" key="1">
    <citation type="journal article" date="2020" name="Fungal Divers.">
        <title>Resolving the Mortierellaceae phylogeny through synthesis of multi-gene phylogenetics and phylogenomics.</title>
        <authorList>
            <person name="Vandepol N."/>
            <person name="Liber J."/>
            <person name="Desiro A."/>
            <person name="Na H."/>
            <person name="Kennedy M."/>
            <person name="Barry K."/>
            <person name="Grigoriev I.V."/>
            <person name="Miller A.N."/>
            <person name="O'Donnell K."/>
            <person name="Stajich J.E."/>
            <person name="Bonito G."/>
        </authorList>
    </citation>
    <scope>NUCLEOTIDE SEQUENCE</scope>
    <source>
        <strain evidence="10">NRRL 2591</strain>
    </source>
</reference>
<dbReference type="GO" id="GO:0003723">
    <property type="term" value="F:RNA binding"/>
    <property type="evidence" value="ECO:0007669"/>
    <property type="project" value="UniProtKB-KW"/>
</dbReference>
<evidence type="ECO:0000256" key="7">
    <source>
        <dbReference type="SAM" id="Coils"/>
    </source>
</evidence>
<dbReference type="Pfam" id="PF01805">
    <property type="entry name" value="Surp"/>
    <property type="match status" value="1"/>
</dbReference>
<evidence type="ECO:0000256" key="2">
    <source>
        <dbReference type="ARBA" id="ARBA00022737"/>
    </source>
</evidence>
<evidence type="ECO:0000256" key="1">
    <source>
        <dbReference type="ARBA" id="ARBA00022664"/>
    </source>
</evidence>
<evidence type="ECO:0000256" key="6">
    <source>
        <dbReference type="ARBA" id="ARBA00023187"/>
    </source>
</evidence>
<dbReference type="InterPro" id="IPR040397">
    <property type="entry name" value="SWAP"/>
</dbReference>
<accession>A0A9P6F5F6</accession>
<keyword evidence="4" id="KW-0805">Transcription regulation</keyword>
<dbReference type="SMART" id="SM00648">
    <property type="entry name" value="SWAP"/>
    <property type="match status" value="2"/>
</dbReference>
<dbReference type="Gene3D" id="1.10.10.790">
    <property type="entry name" value="Surp module"/>
    <property type="match status" value="2"/>
</dbReference>
<feature type="domain" description="SURP motif" evidence="9">
    <location>
        <begin position="189"/>
        <end position="232"/>
    </location>
</feature>
<protein>
    <recommendedName>
        <fullName evidence="9">SURP motif domain-containing protein</fullName>
    </recommendedName>
</protein>
<dbReference type="AlphaFoldDB" id="A0A9P6F5F6"/>
<keyword evidence="6" id="KW-0508">mRNA splicing</keyword>
<dbReference type="InterPro" id="IPR000061">
    <property type="entry name" value="Surp"/>
</dbReference>
<dbReference type="InterPro" id="IPR019147">
    <property type="entry name" value="SWAP_N_domain"/>
</dbReference>
<dbReference type="Pfam" id="PF09750">
    <property type="entry name" value="DRY_EERY"/>
    <property type="match status" value="1"/>
</dbReference>
<feature type="region of interest" description="Disordered" evidence="8">
    <location>
        <begin position="357"/>
        <end position="417"/>
    </location>
</feature>
<dbReference type="Proteomes" id="UP000723463">
    <property type="component" value="Unassembled WGS sequence"/>
</dbReference>
<sequence>MWNDPNLDSTSGQTAAQGVPLNYRDRKANAIKNELSAFGYEALLFQADSVAEAIEQGQWLITWQGEDPSSEYALWLDRYDVRNLLDDQRLFTGPREIYDNYFLNDSDELDEERFEDLDSDEELLFDMDEDERRDYLDRKQEQQEGSSYRGVHYDYDDSQEDQVLEPIFHLHFDVPEGMAVPENEKTLALIERTAKFVNSSTEPTMEIILQAKQAANPNFAFMSKRHHLFQFYKHVRWLMQTGLYEYAEEVRQREEEEARAEQEELERKAAALAEKELRLRLDLVKVIEKTIEFLKEHQDDPVYEKKLLSITDIRFEFMRPGHAWHDYYTTMKREIFNSHIIQTSHSGSDAGLITEQSATLSETEKRSNEDSAMGISEATIVDDTKETTSSAAGHDTLHASLVSEASSASSGRTDEMRRLDRLQRIKELFKQKQRKDSDEGVDQVLVQALVPSQEQEEQGAAATSDIEMTEAADACCTSLVEIKV</sequence>
<name>A0A9P6F5F6_9FUNG</name>
<evidence type="ECO:0000313" key="11">
    <source>
        <dbReference type="Proteomes" id="UP000723463"/>
    </source>
</evidence>
<dbReference type="SMART" id="SM01141">
    <property type="entry name" value="DRY_EERY"/>
    <property type="match status" value="1"/>
</dbReference>
<dbReference type="EMBL" id="JAAAXW010000146">
    <property type="protein sequence ID" value="KAF9542154.1"/>
    <property type="molecule type" value="Genomic_DNA"/>
</dbReference>
<evidence type="ECO:0000256" key="3">
    <source>
        <dbReference type="ARBA" id="ARBA00022884"/>
    </source>
</evidence>
<dbReference type="InterPro" id="IPR035967">
    <property type="entry name" value="SWAP/Surp_sf"/>
</dbReference>
<gene>
    <name evidence="10" type="ORF">EC957_002305</name>
</gene>
<comment type="caution">
    <text evidence="10">The sequence shown here is derived from an EMBL/GenBank/DDBJ whole genome shotgun (WGS) entry which is preliminary data.</text>
</comment>